<reference evidence="4" key="1">
    <citation type="submission" date="2005-07" db="EMBL/GenBank/DDBJ databases">
        <title>Complete sequence of Prochlorococcus marinus str. MIT 9312.</title>
        <authorList>
            <consortium name="US DOE Joint Genome Institute"/>
            <person name="Copeland A."/>
            <person name="Lucas S."/>
            <person name="Lapidus A."/>
            <person name="Barry K."/>
            <person name="Detter J.C."/>
            <person name="Glavina T."/>
            <person name="Hammon N."/>
            <person name="Israni S."/>
            <person name="Pitluck S."/>
            <person name="Thiel J."/>
            <person name="Schmutz J."/>
            <person name="Larimer F."/>
            <person name="Land M."/>
            <person name="Kyrpides N."/>
            <person name="Lykidis A."/>
            <person name="Richardson P."/>
        </authorList>
    </citation>
    <scope>NUCLEOTIDE SEQUENCE [LARGE SCALE GENOMIC DNA]</scope>
    <source>
        <strain evidence="4">MIT 9312</strain>
    </source>
</reference>
<evidence type="ECO:0000313" key="3">
    <source>
        <dbReference type="EMBL" id="ABB50394.1"/>
    </source>
</evidence>
<accession>Q319Q1</accession>
<dbReference type="eggNOG" id="COG0451">
    <property type="taxonomic scope" value="Bacteria"/>
</dbReference>
<comment type="similarity">
    <text evidence="1">Belongs to the NAD(P)-dependent epimerase/dehydratase family.</text>
</comment>
<evidence type="ECO:0000313" key="4">
    <source>
        <dbReference type="Proteomes" id="UP000002715"/>
    </source>
</evidence>
<dbReference type="CDD" id="cd05234">
    <property type="entry name" value="UDP_G4E_2_SDR_e"/>
    <property type="match status" value="1"/>
</dbReference>
<dbReference type="HOGENOM" id="CLU_007383_1_7_3"/>
<proteinExistence type="inferred from homology"/>
<gene>
    <name evidence="3" type="ordered locus">PMT9312_1334</name>
</gene>
<sequence>MKKNFLITGGAGFIGSNLINKLLEIPENNVFVFDNLSTGRKTNLKLDNKNLNFYNIDLKTPYRDWPQLKEIDTLFHFAANADVRGGEINRDIDFYENVIVTKAICDYASKNKIKKVAFSSSATVYGEPNIFPTPENYSSTQTSVYGASKLAGEAYLQAYSEYLDFKVTIFRFVSWVGYGYSHGVIYDFVNKLLKNPNELFILGDGNQKKSYLDVSDGVNGVLNLNDLNQENCNIFNLGHTEIIDVNSLARIICKKLDLINIKFNYSGGERGWKGDSPLVHLDISKAKKYGWSPKVDIKTAISNTVDYLLSDRRNLYR</sequence>
<dbReference type="STRING" id="74546.PMT9312_1334"/>
<evidence type="ECO:0000256" key="1">
    <source>
        <dbReference type="ARBA" id="ARBA00007637"/>
    </source>
</evidence>
<dbReference type="Gene3D" id="3.40.50.720">
    <property type="entry name" value="NAD(P)-binding Rossmann-like Domain"/>
    <property type="match status" value="1"/>
</dbReference>
<organism evidence="3 4">
    <name type="scientific">Prochlorococcus marinus (strain MIT 9312)</name>
    <dbReference type="NCBI Taxonomy" id="74546"/>
    <lineage>
        <taxon>Bacteria</taxon>
        <taxon>Bacillati</taxon>
        <taxon>Cyanobacteriota</taxon>
        <taxon>Cyanophyceae</taxon>
        <taxon>Synechococcales</taxon>
        <taxon>Prochlorococcaceae</taxon>
        <taxon>Prochlorococcus</taxon>
    </lineage>
</organism>
<dbReference type="Proteomes" id="UP000002715">
    <property type="component" value="Chromosome"/>
</dbReference>
<dbReference type="SUPFAM" id="SSF51735">
    <property type="entry name" value="NAD(P)-binding Rossmann-fold domains"/>
    <property type="match status" value="1"/>
</dbReference>
<dbReference type="PANTHER" id="PTHR43000">
    <property type="entry name" value="DTDP-D-GLUCOSE 4,6-DEHYDRATASE-RELATED"/>
    <property type="match status" value="1"/>
</dbReference>
<feature type="domain" description="NAD-dependent epimerase/dehydratase" evidence="2">
    <location>
        <begin position="6"/>
        <end position="238"/>
    </location>
</feature>
<dbReference type="RefSeq" id="WP_011376880.1">
    <property type="nucleotide sequence ID" value="NC_007577.1"/>
</dbReference>
<dbReference type="InterPro" id="IPR001509">
    <property type="entry name" value="Epimerase_deHydtase"/>
</dbReference>
<name>Q319Q1_PROM9</name>
<dbReference type="KEGG" id="pmi:PMT9312_1334"/>
<evidence type="ECO:0000259" key="2">
    <source>
        <dbReference type="Pfam" id="PF01370"/>
    </source>
</evidence>
<dbReference type="InterPro" id="IPR036291">
    <property type="entry name" value="NAD(P)-bd_dom_sf"/>
</dbReference>
<dbReference type="Pfam" id="PF01370">
    <property type="entry name" value="Epimerase"/>
    <property type="match status" value="1"/>
</dbReference>
<dbReference type="AlphaFoldDB" id="Q319Q1"/>
<dbReference type="EMBL" id="CP000111">
    <property type="protein sequence ID" value="ABB50394.1"/>
    <property type="molecule type" value="Genomic_DNA"/>
</dbReference>
<protein>
    <submittedName>
        <fullName evidence="3">UDP-glucose 4-epimerase</fullName>
    </submittedName>
</protein>
<dbReference type="Gene3D" id="3.90.25.10">
    <property type="entry name" value="UDP-galactose 4-epimerase, domain 1"/>
    <property type="match status" value="2"/>
</dbReference>